<protein>
    <submittedName>
        <fullName evidence="1">Uncharacterized protein</fullName>
    </submittedName>
</protein>
<evidence type="ECO:0000313" key="2">
    <source>
        <dbReference type="Proteomes" id="UP001367508"/>
    </source>
</evidence>
<evidence type="ECO:0000313" key="1">
    <source>
        <dbReference type="EMBL" id="KAK7344600.1"/>
    </source>
</evidence>
<dbReference type="Proteomes" id="UP001367508">
    <property type="component" value="Unassembled WGS sequence"/>
</dbReference>
<name>A0AAN9QNP6_CANGL</name>
<reference evidence="1 2" key="1">
    <citation type="submission" date="2024-01" db="EMBL/GenBank/DDBJ databases">
        <title>The genomes of 5 underutilized Papilionoideae crops provide insights into root nodulation and disease resistanc.</title>
        <authorList>
            <person name="Jiang F."/>
        </authorList>
    </citation>
    <scope>NUCLEOTIDE SEQUENCE [LARGE SCALE GENOMIC DNA]</scope>
    <source>
        <strain evidence="1">LVBAO_FW01</strain>
        <tissue evidence="1">Leaves</tissue>
    </source>
</reference>
<dbReference type="AlphaFoldDB" id="A0AAN9QNP6"/>
<sequence>METHPYPKPQKEHFCNDRINIRAQNPLKNRASALKGTEEKGMRVYGDVKSISIVGKLLGSRLLRTNESVETNTKPGVCLNKSAPGSPTFGIAENDLF</sequence>
<dbReference type="EMBL" id="JAYMYQ010000003">
    <property type="protein sequence ID" value="KAK7344600.1"/>
    <property type="molecule type" value="Genomic_DNA"/>
</dbReference>
<proteinExistence type="predicted"/>
<comment type="caution">
    <text evidence="1">The sequence shown here is derived from an EMBL/GenBank/DDBJ whole genome shotgun (WGS) entry which is preliminary data.</text>
</comment>
<organism evidence="1 2">
    <name type="scientific">Canavalia gladiata</name>
    <name type="common">Sword bean</name>
    <name type="synonym">Dolichos gladiatus</name>
    <dbReference type="NCBI Taxonomy" id="3824"/>
    <lineage>
        <taxon>Eukaryota</taxon>
        <taxon>Viridiplantae</taxon>
        <taxon>Streptophyta</taxon>
        <taxon>Embryophyta</taxon>
        <taxon>Tracheophyta</taxon>
        <taxon>Spermatophyta</taxon>
        <taxon>Magnoliopsida</taxon>
        <taxon>eudicotyledons</taxon>
        <taxon>Gunneridae</taxon>
        <taxon>Pentapetalae</taxon>
        <taxon>rosids</taxon>
        <taxon>fabids</taxon>
        <taxon>Fabales</taxon>
        <taxon>Fabaceae</taxon>
        <taxon>Papilionoideae</taxon>
        <taxon>50 kb inversion clade</taxon>
        <taxon>NPAAA clade</taxon>
        <taxon>indigoferoid/millettioid clade</taxon>
        <taxon>Phaseoleae</taxon>
        <taxon>Canavalia</taxon>
    </lineage>
</organism>
<keyword evidence="2" id="KW-1185">Reference proteome</keyword>
<gene>
    <name evidence="1" type="ORF">VNO77_14389</name>
</gene>
<accession>A0AAN9QNP6</accession>